<dbReference type="PANTHER" id="PTHR21310:SF15">
    <property type="entry name" value="AMINOGLYCOSIDE PHOSPHOTRANSFERASE DOMAIN-CONTAINING PROTEIN"/>
    <property type="match status" value="1"/>
</dbReference>
<reference evidence="3 4" key="1">
    <citation type="journal article" date="2025" name="Microbiol. Resour. Announc.">
        <title>Draft genome sequences for Neonectria magnoliae and Neonectria punicea, canker pathogens of Liriodendron tulipifera and Acer saccharum in West Virginia.</title>
        <authorList>
            <person name="Petronek H.M."/>
            <person name="Kasson M.T."/>
            <person name="Metheny A.M."/>
            <person name="Stauder C.M."/>
            <person name="Lovett B."/>
            <person name="Lynch S.C."/>
            <person name="Garnas J.R."/>
            <person name="Kasson L.R."/>
            <person name="Stajich J.E."/>
        </authorList>
    </citation>
    <scope>NUCLEOTIDE SEQUENCE [LARGE SCALE GENOMIC DNA]</scope>
    <source>
        <strain evidence="3 4">NRRL 64651</strain>
    </source>
</reference>
<sequence>MRPRTVLTQRDRLIAEKITIPVPKVYAYQLGDDLDPLSSYVILEYVDGRPLSATEVDRLSTDERARLYTSLADTYIQLRRLTFPSIGCLTWGPSGVNVLKQTATIDLNMQDLEGLRLSEIQDRYGQGGVLSSATEYTAMLLNLADNALSNTRSRILDQEQGDDVLYHHHPFHRFVNEDWLDKRLDHGPTKFLALGYPYLRYLERFDKFLNILKQLEDQKYGNQLLSHEWEHQKSSGGFLVANALENWTDIDRFSTRHINRVWFKGVKDAPKRIKTFIGEDPTRRILVDRLCRANEMYKELQQLDDLDGASDPGDAATTPNPFPRRLFFDSFESSVPGGITTTLALGSLVVAITLGVWKKYNL</sequence>
<dbReference type="PANTHER" id="PTHR21310">
    <property type="entry name" value="AMINOGLYCOSIDE PHOSPHOTRANSFERASE-RELATED-RELATED"/>
    <property type="match status" value="1"/>
</dbReference>
<name>A0ABR1HAP2_9HYPO</name>
<dbReference type="Proteomes" id="UP001498421">
    <property type="component" value="Unassembled WGS sequence"/>
</dbReference>
<dbReference type="InterPro" id="IPR002575">
    <property type="entry name" value="Aminoglycoside_PTrfase"/>
</dbReference>
<feature type="transmembrane region" description="Helical" evidence="1">
    <location>
        <begin position="335"/>
        <end position="357"/>
    </location>
</feature>
<dbReference type="InterPro" id="IPR011009">
    <property type="entry name" value="Kinase-like_dom_sf"/>
</dbReference>
<evidence type="ECO:0000256" key="1">
    <source>
        <dbReference type="SAM" id="Phobius"/>
    </source>
</evidence>
<keyword evidence="1" id="KW-0812">Transmembrane</keyword>
<evidence type="ECO:0000259" key="2">
    <source>
        <dbReference type="Pfam" id="PF01636"/>
    </source>
</evidence>
<keyword evidence="1" id="KW-1133">Transmembrane helix</keyword>
<dbReference type="Pfam" id="PF01636">
    <property type="entry name" value="APH"/>
    <property type="match status" value="1"/>
</dbReference>
<organism evidence="3 4">
    <name type="scientific">Neonectria magnoliae</name>
    <dbReference type="NCBI Taxonomy" id="2732573"/>
    <lineage>
        <taxon>Eukaryota</taxon>
        <taxon>Fungi</taxon>
        <taxon>Dikarya</taxon>
        <taxon>Ascomycota</taxon>
        <taxon>Pezizomycotina</taxon>
        <taxon>Sordariomycetes</taxon>
        <taxon>Hypocreomycetidae</taxon>
        <taxon>Hypocreales</taxon>
        <taxon>Nectriaceae</taxon>
        <taxon>Neonectria</taxon>
    </lineage>
</organism>
<evidence type="ECO:0000313" key="3">
    <source>
        <dbReference type="EMBL" id="KAK7418209.1"/>
    </source>
</evidence>
<evidence type="ECO:0000313" key="4">
    <source>
        <dbReference type="Proteomes" id="UP001498421"/>
    </source>
</evidence>
<keyword evidence="1" id="KW-0472">Membrane</keyword>
<protein>
    <recommendedName>
        <fullName evidence="2">Aminoglycoside phosphotransferase domain-containing protein</fullName>
    </recommendedName>
</protein>
<keyword evidence="4" id="KW-1185">Reference proteome</keyword>
<dbReference type="InterPro" id="IPR051678">
    <property type="entry name" value="AGP_Transferase"/>
</dbReference>
<proteinExistence type="predicted"/>
<dbReference type="SUPFAM" id="SSF56112">
    <property type="entry name" value="Protein kinase-like (PK-like)"/>
    <property type="match status" value="1"/>
</dbReference>
<accession>A0ABR1HAP2</accession>
<gene>
    <name evidence="3" type="ORF">QQZ08_011362</name>
</gene>
<feature type="domain" description="Aminoglycoside phosphotransferase" evidence="2">
    <location>
        <begin position="16"/>
        <end position="122"/>
    </location>
</feature>
<dbReference type="EMBL" id="JAZAVK010000171">
    <property type="protein sequence ID" value="KAK7418209.1"/>
    <property type="molecule type" value="Genomic_DNA"/>
</dbReference>
<comment type="caution">
    <text evidence="3">The sequence shown here is derived from an EMBL/GenBank/DDBJ whole genome shotgun (WGS) entry which is preliminary data.</text>
</comment>